<proteinExistence type="predicted"/>
<name>A0A219YCH0_9CAUD</name>
<protein>
    <submittedName>
        <fullName evidence="1">Uncharacterized protein</fullName>
    </submittedName>
</protein>
<sequence>MIFSDQADFSYNEKAGELMAVCSSYIKEYAELQYQFSTSQDDEILYKIGRIISDILKQPHHLYKVINIHENKSCVEIYEPTYYSEAYEILASEVIMWSSYNRLDLRLK</sequence>
<accession>A0A219YCH0</accession>
<evidence type="ECO:0000313" key="1">
    <source>
        <dbReference type="EMBL" id="APU01714.1"/>
    </source>
</evidence>
<reference evidence="1 2" key="1">
    <citation type="journal article" date="2017" name="Sci. Rep.">
        <title>Characterization and diversity of phages infecting Aeromonas salmonicida subsp. salmonicida.</title>
        <authorList>
            <person name="Vincent A.T."/>
            <person name="Paquet V.E."/>
            <person name="Bernatchez A."/>
            <person name="Tremblay D.M."/>
            <person name="Moineau S."/>
            <person name="Charette S.J."/>
        </authorList>
    </citation>
    <scope>NUCLEOTIDE SEQUENCE [LARGE SCALE GENOMIC DNA]</scope>
</reference>
<organism evidence="1 2">
    <name type="scientific">Aeromonas phage 65.2</name>
    <dbReference type="NCBI Taxonomy" id="1932896"/>
    <lineage>
        <taxon>Viruses</taxon>
        <taxon>Duplodnaviria</taxon>
        <taxon>Heunggongvirae</taxon>
        <taxon>Uroviricota</taxon>
        <taxon>Caudoviricetes</taxon>
        <taxon>Pantevenvirales</taxon>
        <taxon>Straboviridae</taxon>
        <taxon>Emmerichvirinae</taxon>
        <taxon>Ishigurovirus</taxon>
        <taxon>Ishigurovirus osborne</taxon>
    </lineage>
</organism>
<dbReference type="Proteomes" id="UP000225215">
    <property type="component" value="Segment"/>
</dbReference>
<dbReference type="EMBL" id="KY290955">
    <property type="protein sequence ID" value="APU01714.1"/>
    <property type="molecule type" value="Genomic_DNA"/>
</dbReference>
<evidence type="ECO:0000313" key="2">
    <source>
        <dbReference type="Proteomes" id="UP000225215"/>
    </source>
</evidence>